<dbReference type="EMBL" id="JBJHZX010000011">
    <property type="protein sequence ID" value="MFL0195654.1"/>
    <property type="molecule type" value="Genomic_DNA"/>
</dbReference>
<dbReference type="CDD" id="cd06173">
    <property type="entry name" value="MFS_MefA_like"/>
    <property type="match status" value="1"/>
</dbReference>
<comment type="caution">
    <text evidence="9">The sequence shown here is derived from an EMBL/GenBank/DDBJ whole genome shotgun (WGS) entry which is preliminary data.</text>
</comment>
<gene>
    <name evidence="9" type="ORF">ACJDU8_08780</name>
</gene>
<evidence type="ECO:0000256" key="7">
    <source>
        <dbReference type="SAM" id="Phobius"/>
    </source>
</evidence>
<sequence length="416" mass="45836">MINVCVIRKRLSNNFPALKEKNFRYFWIGQCVSLVGTWMQRTAQQWLVYSLTKSSLLLGILGVVQFTPMLIFSLFAGVFIDRFNKKRVLIVTQSILMLLAFILSFLVWSGEVRYWHILVLAGIMGFVNTVDMPTRQSFIPEIVEKGSMVNAIGLNSSVVNVARILGPAVAGYVMVQFGSALCFFFNGISFMAVILGIVLIKPTHLYMRKQIGNVFLGVSEGIKYIRSNNIILAAMLSMFAVGTFSMNSDVIIPAFAKVVLHQEASGYSILLSVMAIGSFVGAVTVATRARKGPSKKLLYGSSILVCFFQIVLLFAHSYVISVVLLVVLGFFTVVFITSVNSTIQLNTSNDYRGRVMSVYTLAFNGTTPIGNLYAGDITEKFGPNLGFFSCGFITLVLVMVVIGLFKVSVFSNTKSK</sequence>
<feature type="transmembrane region" description="Helical" evidence="7">
    <location>
        <begin position="56"/>
        <end position="76"/>
    </location>
</feature>
<evidence type="ECO:0000313" key="9">
    <source>
        <dbReference type="EMBL" id="MFL0195654.1"/>
    </source>
</evidence>
<evidence type="ECO:0000256" key="5">
    <source>
        <dbReference type="ARBA" id="ARBA00022989"/>
    </source>
</evidence>
<feature type="transmembrane region" description="Helical" evidence="7">
    <location>
        <begin position="88"/>
        <end position="108"/>
    </location>
</feature>
<dbReference type="PROSITE" id="PS50850">
    <property type="entry name" value="MFS"/>
    <property type="match status" value="2"/>
</dbReference>
<feature type="transmembrane region" description="Helical" evidence="7">
    <location>
        <begin position="151"/>
        <end position="172"/>
    </location>
</feature>
<evidence type="ECO:0000256" key="2">
    <source>
        <dbReference type="ARBA" id="ARBA00022448"/>
    </source>
</evidence>
<dbReference type="SUPFAM" id="SSF103473">
    <property type="entry name" value="MFS general substrate transporter"/>
    <property type="match status" value="1"/>
</dbReference>
<feature type="transmembrane region" description="Helical" evidence="7">
    <location>
        <begin position="178"/>
        <end position="200"/>
    </location>
</feature>
<keyword evidence="2" id="KW-0813">Transport</keyword>
<organism evidence="9 10">
    <name type="scientific">Candidatus Clostridium eludens</name>
    <dbReference type="NCBI Taxonomy" id="3381663"/>
    <lineage>
        <taxon>Bacteria</taxon>
        <taxon>Bacillati</taxon>
        <taxon>Bacillota</taxon>
        <taxon>Clostridia</taxon>
        <taxon>Eubacteriales</taxon>
        <taxon>Clostridiaceae</taxon>
        <taxon>Clostridium</taxon>
    </lineage>
</organism>
<evidence type="ECO:0000256" key="3">
    <source>
        <dbReference type="ARBA" id="ARBA00022475"/>
    </source>
</evidence>
<feature type="transmembrane region" description="Helical" evidence="7">
    <location>
        <begin position="322"/>
        <end position="343"/>
    </location>
</feature>
<dbReference type="PANTHER" id="PTHR23513">
    <property type="entry name" value="INTEGRAL MEMBRANE EFFLUX PROTEIN-RELATED"/>
    <property type="match status" value="1"/>
</dbReference>
<feature type="transmembrane region" description="Helical" evidence="7">
    <location>
        <begin position="114"/>
        <end position="130"/>
    </location>
</feature>
<accession>A0ABW8SKD3</accession>
<dbReference type="InterPro" id="IPR036259">
    <property type="entry name" value="MFS_trans_sf"/>
</dbReference>
<feature type="transmembrane region" description="Helical" evidence="7">
    <location>
        <begin position="297"/>
        <end position="316"/>
    </location>
</feature>
<dbReference type="PRINTS" id="PR01988">
    <property type="entry name" value="EXPORTERBACE"/>
</dbReference>
<evidence type="ECO:0000313" key="10">
    <source>
        <dbReference type="Proteomes" id="UP001623660"/>
    </source>
</evidence>
<comment type="subcellular location">
    <subcellularLocation>
        <location evidence="1">Cell membrane</location>
        <topology evidence="1">Multi-pass membrane protein</topology>
    </subcellularLocation>
</comment>
<dbReference type="InterPro" id="IPR022324">
    <property type="entry name" value="Bacilysin_exporter_BacE_put"/>
</dbReference>
<dbReference type="Gene3D" id="1.20.1250.20">
    <property type="entry name" value="MFS general substrate transporter like domains"/>
    <property type="match status" value="1"/>
</dbReference>
<name>A0ABW8SKD3_9CLOT</name>
<proteinExistence type="predicted"/>
<keyword evidence="10" id="KW-1185">Reference proteome</keyword>
<evidence type="ECO:0000256" key="6">
    <source>
        <dbReference type="ARBA" id="ARBA00023136"/>
    </source>
</evidence>
<evidence type="ECO:0000259" key="8">
    <source>
        <dbReference type="PROSITE" id="PS50850"/>
    </source>
</evidence>
<reference evidence="9 10" key="1">
    <citation type="submission" date="2024-11" db="EMBL/GenBank/DDBJ databases">
        <authorList>
            <person name="Heng Y.C."/>
            <person name="Lim A.C.H."/>
            <person name="Lee J.K.Y."/>
            <person name="Kittelmann S."/>
        </authorList>
    </citation>
    <scope>NUCLEOTIDE SEQUENCE [LARGE SCALE GENOMIC DNA]</scope>
    <source>
        <strain evidence="9 10">WILCCON 0269</strain>
    </source>
</reference>
<keyword evidence="5 7" id="KW-1133">Transmembrane helix</keyword>
<feature type="transmembrane region" description="Helical" evidence="7">
    <location>
        <begin position="264"/>
        <end position="285"/>
    </location>
</feature>
<keyword evidence="3" id="KW-1003">Cell membrane</keyword>
<dbReference type="Proteomes" id="UP001623660">
    <property type="component" value="Unassembled WGS sequence"/>
</dbReference>
<feature type="transmembrane region" description="Helical" evidence="7">
    <location>
        <begin position="355"/>
        <end position="374"/>
    </location>
</feature>
<dbReference type="PANTHER" id="PTHR23513:SF11">
    <property type="entry name" value="STAPHYLOFERRIN A TRANSPORTER"/>
    <property type="match status" value="1"/>
</dbReference>
<keyword evidence="4 7" id="KW-0812">Transmembrane</keyword>
<dbReference type="RefSeq" id="WP_406791773.1">
    <property type="nucleotide sequence ID" value="NZ_JBJHZX010000011.1"/>
</dbReference>
<dbReference type="InterPro" id="IPR020846">
    <property type="entry name" value="MFS_dom"/>
</dbReference>
<keyword evidence="6 7" id="KW-0472">Membrane</keyword>
<dbReference type="InterPro" id="IPR010290">
    <property type="entry name" value="TM_effector"/>
</dbReference>
<feature type="transmembrane region" description="Helical" evidence="7">
    <location>
        <begin position="230"/>
        <end position="252"/>
    </location>
</feature>
<feature type="domain" description="Major facilitator superfamily (MFS) profile" evidence="8">
    <location>
        <begin position="230"/>
        <end position="416"/>
    </location>
</feature>
<protein>
    <submittedName>
        <fullName evidence="9">MFS transporter</fullName>
    </submittedName>
</protein>
<feature type="domain" description="Major facilitator superfamily (MFS) profile" evidence="8">
    <location>
        <begin position="1"/>
        <end position="204"/>
    </location>
</feature>
<dbReference type="Pfam" id="PF05977">
    <property type="entry name" value="MFS_3"/>
    <property type="match status" value="1"/>
</dbReference>
<evidence type="ECO:0000256" key="1">
    <source>
        <dbReference type="ARBA" id="ARBA00004651"/>
    </source>
</evidence>
<evidence type="ECO:0000256" key="4">
    <source>
        <dbReference type="ARBA" id="ARBA00022692"/>
    </source>
</evidence>
<feature type="transmembrane region" description="Helical" evidence="7">
    <location>
        <begin position="386"/>
        <end position="407"/>
    </location>
</feature>